<reference evidence="3" key="1">
    <citation type="journal article" date="2017" name="Nat. Ecol. Evol.">
        <title>Genome expansion and lineage-specific genetic innovations in the forest pathogenic fungi Armillaria.</title>
        <authorList>
            <person name="Sipos G."/>
            <person name="Prasanna A.N."/>
            <person name="Walter M.C."/>
            <person name="O'Connor E."/>
            <person name="Balint B."/>
            <person name="Krizsan K."/>
            <person name="Kiss B."/>
            <person name="Hess J."/>
            <person name="Varga T."/>
            <person name="Slot J."/>
            <person name="Riley R."/>
            <person name="Boka B."/>
            <person name="Rigling D."/>
            <person name="Barry K."/>
            <person name="Lee J."/>
            <person name="Mihaltcheva S."/>
            <person name="LaButti K."/>
            <person name="Lipzen A."/>
            <person name="Waldron R."/>
            <person name="Moloney N.M."/>
            <person name="Sperisen C."/>
            <person name="Kredics L."/>
            <person name="Vagvoelgyi C."/>
            <person name="Patrignani A."/>
            <person name="Fitzpatrick D."/>
            <person name="Nagy I."/>
            <person name="Doyle S."/>
            <person name="Anderson J.B."/>
            <person name="Grigoriev I.V."/>
            <person name="Gueldener U."/>
            <person name="Muensterkoetter M."/>
            <person name="Nagy L.G."/>
        </authorList>
    </citation>
    <scope>NUCLEOTIDE SEQUENCE [LARGE SCALE GENOMIC DNA]</scope>
    <source>
        <strain evidence="3">28-4</strain>
    </source>
</reference>
<dbReference type="Proteomes" id="UP000218334">
    <property type="component" value="Unassembled WGS sequence"/>
</dbReference>
<dbReference type="AlphaFoldDB" id="A0A2H3BVV6"/>
<evidence type="ECO:0000256" key="1">
    <source>
        <dbReference type="SAM" id="MobiDB-lite"/>
    </source>
</evidence>
<sequence>MSSQHDPSSRPPKRQKTSSDEPSTTSSFERDASFWFEDGSIILISNQRTGFRVHLGVLPLNGEFFCDVSGLAVPLIPKETRRSIWRTLRRKT</sequence>
<evidence type="ECO:0000313" key="3">
    <source>
        <dbReference type="Proteomes" id="UP000218334"/>
    </source>
</evidence>
<feature type="region of interest" description="Disordered" evidence="1">
    <location>
        <begin position="1"/>
        <end position="28"/>
    </location>
</feature>
<dbReference type="EMBL" id="KZ293437">
    <property type="protein sequence ID" value="PBK67186.1"/>
    <property type="molecule type" value="Genomic_DNA"/>
</dbReference>
<protein>
    <submittedName>
        <fullName evidence="2">Uncharacterized protein</fullName>
    </submittedName>
</protein>
<gene>
    <name evidence="2" type="ORF">ARMSODRAFT_321721</name>
</gene>
<evidence type="ECO:0000313" key="2">
    <source>
        <dbReference type="EMBL" id="PBK67186.1"/>
    </source>
</evidence>
<keyword evidence="3" id="KW-1185">Reference proteome</keyword>
<proteinExistence type="predicted"/>
<name>A0A2H3BVV6_9AGAR</name>
<organism evidence="2 3">
    <name type="scientific">Armillaria solidipes</name>
    <dbReference type="NCBI Taxonomy" id="1076256"/>
    <lineage>
        <taxon>Eukaryota</taxon>
        <taxon>Fungi</taxon>
        <taxon>Dikarya</taxon>
        <taxon>Basidiomycota</taxon>
        <taxon>Agaricomycotina</taxon>
        <taxon>Agaricomycetes</taxon>
        <taxon>Agaricomycetidae</taxon>
        <taxon>Agaricales</taxon>
        <taxon>Marasmiineae</taxon>
        <taxon>Physalacriaceae</taxon>
        <taxon>Armillaria</taxon>
    </lineage>
</organism>
<accession>A0A2H3BVV6</accession>